<keyword evidence="4 8" id="KW-0812">Transmembrane</keyword>
<comment type="similarity">
    <text evidence="2 9">Belongs to the mitochondrial carrier (TC 2.A.29) family.</text>
</comment>
<dbReference type="PROSITE" id="PS50920">
    <property type="entry name" value="SOLCAR"/>
    <property type="match status" value="2"/>
</dbReference>
<evidence type="ECO:0000256" key="7">
    <source>
        <dbReference type="ARBA" id="ARBA00023136"/>
    </source>
</evidence>
<dbReference type="EMBL" id="BRXY01000191">
    <property type="protein sequence ID" value="GMH75642.1"/>
    <property type="molecule type" value="Genomic_DNA"/>
</dbReference>
<dbReference type="Pfam" id="PF00153">
    <property type="entry name" value="Mito_carr"/>
    <property type="match status" value="3"/>
</dbReference>
<dbReference type="OrthoDB" id="448427at2759"/>
<evidence type="ECO:0000256" key="8">
    <source>
        <dbReference type="PROSITE-ProRule" id="PRU00282"/>
    </source>
</evidence>
<sequence>MPPSTDKPVATSSLIAPSAIMAKEALACSLASVTIPPLVNWAEVIKSVQQTERSRKEFNTPLRTVTQIVNTGGVGRLLLTGLDSSMAREIFYNASRWVLYENITKGLLADVPLNNVEKFGVAFFCGCVGSISSNPFDLIRVRQQSTALSAMRTAPSVASEILKSAGAKQQYRSLPFLALYKGYEINCVRAGLFTAGSFVSYEMTKAYLLKARGGKEDAYSHTLAGFSMGIVGTLMYMPADAARTAIYNDNAATGWKHVRRVSQDIYRTGGVRGFWRGTTSAMARTVPACTIFPVMMEQTRCWLGLDYF</sequence>
<comment type="subcellular location">
    <subcellularLocation>
        <location evidence="1">Membrane</location>
        <topology evidence="1">Multi-pass membrane protein</topology>
    </subcellularLocation>
</comment>
<organism evidence="10 11">
    <name type="scientific">Triparma strigata</name>
    <dbReference type="NCBI Taxonomy" id="1606541"/>
    <lineage>
        <taxon>Eukaryota</taxon>
        <taxon>Sar</taxon>
        <taxon>Stramenopiles</taxon>
        <taxon>Ochrophyta</taxon>
        <taxon>Bolidophyceae</taxon>
        <taxon>Parmales</taxon>
        <taxon>Triparmaceae</taxon>
        <taxon>Triparma</taxon>
    </lineage>
</organism>
<dbReference type="AlphaFoldDB" id="A0A9W7ANT8"/>
<feature type="repeat" description="Solcar" evidence="8">
    <location>
        <begin position="216"/>
        <end position="302"/>
    </location>
</feature>
<evidence type="ECO:0000256" key="1">
    <source>
        <dbReference type="ARBA" id="ARBA00004141"/>
    </source>
</evidence>
<keyword evidence="5" id="KW-0677">Repeat</keyword>
<proteinExistence type="inferred from homology"/>
<evidence type="ECO:0000313" key="10">
    <source>
        <dbReference type="EMBL" id="GMH75642.1"/>
    </source>
</evidence>
<evidence type="ECO:0000256" key="3">
    <source>
        <dbReference type="ARBA" id="ARBA00022448"/>
    </source>
</evidence>
<reference evidence="11" key="1">
    <citation type="journal article" date="2023" name="Commun. Biol.">
        <title>Genome analysis of Parmales, the sister group of diatoms, reveals the evolutionary specialization of diatoms from phago-mixotrophs to photoautotrophs.</title>
        <authorList>
            <person name="Ban H."/>
            <person name="Sato S."/>
            <person name="Yoshikawa S."/>
            <person name="Yamada K."/>
            <person name="Nakamura Y."/>
            <person name="Ichinomiya M."/>
            <person name="Sato N."/>
            <person name="Blanc-Mathieu R."/>
            <person name="Endo H."/>
            <person name="Kuwata A."/>
            <person name="Ogata H."/>
        </authorList>
    </citation>
    <scope>NUCLEOTIDE SEQUENCE [LARGE SCALE GENOMIC DNA]</scope>
    <source>
        <strain evidence="11">NIES 3701</strain>
    </source>
</reference>
<evidence type="ECO:0000256" key="9">
    <source>
        <dbReference type="RuleBase" id="RU000488"/>
    </source>
</evidence>
<evidence type="ECO:0000256" key="4">
    <source>
        <dbReference type="ARBA" id="ARBA00022692"/>
    </source>
</evidence>
<dbReference type="InterPro" id="IPR018108">
    <property type="entry name" value="MCP_transmembrane"/>
</dbReference>
<keyword evidence="7 8" id="KW-0472">Membrane</keyword>
<dbReference type="GO" id="GO:0016020">
    <property type="term" value="C:membrane"/>
    <property type="evidence" value="ECO:0007669"/>
    <property type="project" value="UniProtKB-SubCell"/>
</dbReference>
<feature type="repeat" description="Solcar" evidence="8">
    <location>
        <begin position="113"/>
        <end position="207"/>
    </location>
</feature>
<dbReference type="SUPFAM" id="SSF103506">
    <property type="entry name" value="Mitochondrial carrier"/>
    <property type="match status" value="1"/>
</dbReference>
<gene>
    <name evidence="10" type="ORF">TrST_g7651</name>
</gene>
<keyword evidence="6" id="KW-1133">Transmembrane helix</keyword>
<dbReference type="InterPro" id="IPR023395">
    <property type="entry name" value="MCP_dom_sf"/>
</dbReference>
<protein>
    <submittedName>
        <fullName evidence="10">Uncharacterized protein</fullName>
    </submittedName>
</protein>
<evidence type="ECO:0000256" key="6">
    <source>
        <dbReference type="ARBA" id="ARBA00022989"/>
    </source>
</evidence>
<dbReference type="Proteomes" id="UP001165085">
    <property type="component" value="Unassembled WGS sequence"/>
</dbReference>
<keyword evidence="3 9" id="KW-0813">Transport</keyword>
<keyword evidence="11" id="KW-1185">Reference proteome</keyword>
<evidence type="ECO:0000313" key="11">
    <source>
        <dbReference type="Proteomes" id="UP001165085"/>
    </source>
</evidence>
<dbReference type="InterPro" id="IPR050391">
    <property type="entry name" value="Mito_Metabolite_Transporter"/>
</dbReference>
<evidence type="ECO:0000256" key="5">
    <source>
        <dbReference type="ARBA" id="ARBA00022737"/>
    </source>
</evidence>
<dbReference type="Gene3D" id="1.50.40.10">
    <property type="entry name" value="Mitochondrial carrier domain"/>
    <property type="match status" value="1"/>
</dbReference>
<accession>A0A9W7ANT8</accession>
<name>A0A9W7ANT8_9STRA</name>
<dbReference type="PANTHER" id="PTHR45618">
    <property type="entry name" value="MITOCHONDRIAL DICARBOXYLATE CARRIER-RELATED"/>
    <property type="match status" value="1"/>
</dbReference>
<evidence type="ECO:0000256" key="2">
    <source>
        <dbReference type="ARBA" id="ARBA00006375"/>
    </source>
</evidence>
<comment type="caution">
    <text evidence="10">The sequence shown here is derived from an EMBL/GenBank/DDBJ whole genome shotgun (WGS) entry which is preliminary data.</text>
</comment>